<dbReference type="PANTHER" id="PTHR46300">
    <property type="entry name" value="P450, PUTATIVE (EUROFUNG)-RELATED-RELATED"/>
    <property type="match status" value="1"/>
</dbReference>
<evidence type="ECO:0000313" key="11">
    <source>
        <dbReference type="EMBL" id="THU82832.1"/>
    </source>
</evidence>
<dbReference type="Proteomes" id="UP000297245">
    <property type="component" value="Unassembled WGS sequence"/>
</dbReference>
<comment type="similarity">
    <text evidence="3 10">Belongs to the cytochrome P450 family.</text>
</comment>
<dbReference type="GO" id="GO:0020037">
    <property type="term" value="F:heme binding"/>
    <property type="evidence" value="ECO:0007669"/>
    <property type="project" value="InterPro"/>
</dbReference>
<dbReference type="Gene3D" id="1.10.630.10">
    <property type="entry name" value="Cytochrome P450"/>
    <property type="match status" value="1"/>
</dbReference>
<dbReference type="CDD" id="cd11065">
    <property type="entry name" value="CYP64-like"/>
    <property type="match status" value="1"/>
</dbReference>
<dbReference type="InterPro" id="IPR001128">
    <property type="entry name" value="Cyt_P450"/>
</dbReference>
<reference evidence="11 12" key="1">
    <citation type="journal article" date="2019" name="Nat. Ecol. Evol.">
        <title>Megaphylogeny resolves global patterns of mushroom evolution.</title>
        <authorList>
            <person name="Varga T."/>
            <person name="Krizsan K."/>
            <person name="Foldi C."/>
            <person name="Dima B."/>
            <person name="Sanchez-Garcia M."/>
            <person name="Sanchez-Ramirez S."/>
            <person name="Szollosi G.J."/>
            <person name="Szarkandi J.G."/>
            <person name="Papp V."/>
            <person name="Albert L."/>
            <person name="Andreopoulos W."/>
            <person name="Angelini C."/>
            <person name="Antonin V."/>
            <person name="Barry K.W."/>
            <person name="Bougher N.L."/>
            <person name="Buchanan P."/>
            <person name="Buyck B."/>
            <person name="Bense V."/>
            <person name="Catcheside P."/>
            <person name="Chovatia M."/>
            <person name="Cooper J."/>
            <person name="Damon W."/>
            <person name="Desjardin D."/>
            <person name="Finy P."/>
            <person name="Geml J."/>
            <person name="Haridas S."/>
            <person name="Hughes K."/>
            <person name="Justo A."/>
            <person name="Karasinski D."/>
            <person name="Kautmanova I."/>
            <person name="Kiss B."/>
            <person name="Kocsube S."/>
            <person name="Kotiranta H."/>
            <person name="LaButti K.M."/>
            <person name="Lechner B.E."/>
            <person name="Liimatainen K."/>
            <person name="Lipzen A."/>
            <person name="Lukacs Z."/>
            <person name="Mihaltcheva S."/>
            <person name="Morgado L.N."/>
            <person name="Niskanen T."/>
            <person name="Noordeloos M.E."/>
            <person name="Ohm R.A."/>
            <person name="Ortiz-Santana B."/>
            <person name="Ovrebo C."/>
            <person name="Racz N."/>
            <person name="Riley R."/>
            <person name="Savchenko A."/>
            <person name="Shiryaev A."/>
            <person name="Soop K."/>
            <person name="Spirin V."/>
            <person name="Szebenyi C."/>
            <person name="Tomsovsky M."/>
            <person name="Tulloss R.E."/>
            <person name="Uehling J."/>
            <person name="Grigoriev I.V."/>
            <person name="Vagvolgyi C."/>
            <person name="Papp T."/>
            <person name="Martin F.M."/>
            <person name="Miettinen O."/>
            <person name="Hibbett D.S."/>
            <person name="Nagy L.G."/>
        </authorList>
    </citation>
    <scope>NUCLEOTIDE SEQUENCE [LARGE SCALE GENOMIC DNA]</scope>
    <source>
        <strain evidence="11 12">CBS 962.96</strain>
    </source>
</reference>
<evidence type="ECO:0000256" key="2">
    <source>
        <dbReference type="ARBA" id="ARBA00005179"/>
    </source>
</evidence>
<dbReference type="AlphaFoldDB" id="A0A4S8L2X4"/>
<evidence type="ECO:0000313" key="12">
    <source>
        <dbReference type="Proteomes" id="UP000297245"/>
    </source>
</evidence>
<keyword evidence="8 10" id="KW-0503">Monooxygenase</keyword>
<evidence type="ECO:0000256" key="3">
    <source>
        <dbReference type="ARBA" id="ARBA00010617"/>
    </source>
</evidence>
<name>A0A4S8L2X4_DENBC</name>
<comment type="cofactor">
    <cofactor evidence="1 9">
        <name>heme</name>
        <dbReference type="ChEBI" id="CHEBI:30413"/>
    </cofactor>
</comment>
<evidence type="ECO:0000256" key="5">
    <source>
        <dbReference type="ARBA" id="ARBA00022723"/>
    </source>
</evidence>
<keyword evidence="12" id="KW-1185">Reference proteome</keyword>
<keyword evidence="7 9" id="KW-0408">Iron</keyword>
<dbReference type="EMBL" id="ML179705">
    <property type="protein sequence ID" value="THU82832.1"/>
    <property type="molecule type" value="Genomic_DNA"/>
</dbReference>
<dbReference type="Pfam" id="PF00067">
    <property type="entry name" value="p450"/>
    <property type="match status" value="1"/>
</dbReference>
<evidence type="ECO:0000256" key="8">
    <source>
        <dbReference type="ARBA" id="ARBA00023033"/>
    </source>
</evidence>
<keyword evidence="5 9" id="KW-0479">Metal-binding</keyword>
<evidence type="ECO:0000256" key="1">
    <source>
        <dbReference type="ARBA" id="ARBA00001971"/>
    </source>
</evidence>
<keyword evidence="4 9" id="KW-0349">Heme</keyword>
<dbReference type="GO" id="GO:0005506">
    <property type="term" value="F:iron ion binding"/>
    <property type="evidence" value="ECO:0007669"/>
    <property type="project" value="InterPro"/>
</dbReference>
<dbReference type="GO" id="GO:0004497">
    <property type="term" value="F:monooxygenase activity"/>
    <property type="evidence" value="ECO:0007669"/>
    <property type="project" value="UniProtKB-KW"/>
</dbReference>
<evidence type="ECO:0000256" key="9">
    <source>
        <dbReference type="PIRSR" id="PIRSR602401-1"/>
    </source>
</evidence>
<organism evidence="11 12">
    <name type="scientific">Dendrothele bispora (strain CBS 962.96)</name>
    <dbReference type="NCBI Taxonomy" id="1314807"/>
    <lineage>
        <taxon>Eukaryota</taxon>
        <taxon>Fungi</taxon>
        <taxon>Dikarya</taxon>
        <taxon>Basidiomycota</taxon>
        <taxon>Agaricomycotina</taxon>
        <taxon>Agaricomycetes</taxon>
        <taxon>Agaricomycetidae</taxon>
        <taxon>Agaricales</taxon>
        <taxon>Agaricales incertae sedis</taxon>
        <taxon>Dendrothele</taxon>
    </lineage>
</organism>
<proteinExistence type="inferred from homology"/>
<dbReference type="OrthoDB" id="2789670at2759"/>
<dbReference type="PRINTS" id="PR00385">
    <property type="entry name" value="P450"/>
</dbReference>
<dbReference type="SUPFAM" id="SSF48264">
    <property type="entry name" value="Cytochrome P450"/>
    <property type="match status" value="1"/>
</dbReference>
<protein>
    <submittedName>
        <fullName evidence="11">Cytochrome P450</fullName>
    </submittedName>
</protein>
<dbReference type="PANTHER" id="PTHR46300:SF7">
    <property type="entry name" value="P450, PUTATIVE (EUROFUNG)-RELATED"/>
    <property type="match status" value="1"/>
</dbReference>
<dbReference type="InterPro" id="IPR050364">
    <property type="entry name" value="Cytochrome_P450_fung"/>
</dbReference>
<sequence length="496" mass="56041">MSLFIITAVIFLATTFGYLLTHKKSPPLPPGPEKHFFLGNLFDLPSTYDWKTYGEWADKYGPIVSASTFGVTIVVINSYKKAIELMDQKSTIYSSRPRPTMPVKLMGWENAMAFTEYGPRLRSYRKTFHNELGNMASLRNYWSQEESHAKHFVKRVLESPENLFDHCFHRHAGAIILRVAYGYRAKDHDDEFIKAGNTAMQSFNEGCSPSRFMVNQLPILQYVPEWMPGAGFQRTARLWRPLYSIMVKTPFNFVKEQLAAGTAEDSFAGNWLKKHLSSEEEDIVMHAAGSMFGGGGETTAIAVHVYFLMMCLYPDVQKKAQAEMDPVVGKGRLPTFEDRDHLPYLEALTKEVMRYHPAVPNGLPHATTVDDIHDGYFIPKSSIVFSNIWKMSRDPEVYSDPETFNPGRFLGSNPEPDPREIVFGFGRRICPGRFLAEISLYITLAMCTATLDISAKIEDGKVVFPKYQPEGGPVSRLRPFGCIVSPRDPELITAVS</sequence>
<evidence type="ECO:0000256" key="4">
    <source>
        <dbReference type="ARBA" id="ARBA00022617"/>
    </source>
</evidence>
<comment type="pathway">
    <text evidence="2">Secondary metabolite biosynthesis.</text>
</comment>
<gene>
    <name evidence="11" type="ORF">K435DRAFT_690789</name>
</gene>
<evidence type="ECO:0000256" key="10">
    <source>
        <dbReference type="RuleBase" id="RU000461"/>
    </source>
</evidence>
<dbReference type="InterPro" id="IPR017972">
    <property type="entry name" value="Cyt_P450_CS"/>
</dbReference>
<accession>A0A4S8L2X4</accession>
<dbReference type="InterPro" id="IPR002401">
    <property type="entry name" value="Cyt_P450_E_grp-I"/>
</dbReference>
<evidence type="ECO:0000256" key="6">
    <source>
        <dbReference type="ARBA" id="ARBA00023002"/>
    </source>
</evidence>
<dbReference type="InterPro" id="IPR036396">
    <property type="entry name" value="Cyt_P450_sf"/>
</dbReference>
<dbReference type="PRINTS" id="PR00463">
    <property type="entry name" value="EP450I"/>
</dbReference>
<dbReference type="GO" id="GO:0016705">
    <property type="term" value="F:oxidoreductase activity, acting on paired donors, with incorporation or reduction of molecular oxygen"/>
    <property type="evidence" value="ECO:0007669"/>
    <property type="project" value="InterPro"/>
</dbReference>
<evidence type="ECO:0000256" key="7">
    <source>
        <dbReference type="ARBA" id="ARBA00023004"/>
    </source>
</evidence>
<feature type="binding site" description="axial binding residue" evidence="9">
    <location>
        <position position="430"/>
    </location>
    <ligand>
        <name>heme</name>
        <dbReference type="ChEBI" id="CHEBI:30413"/>
    </ligand>
    <ligandPart>
        <name>Fe</name>
        <dbReference type="ChEBI" id="CHEBI:18248"/>
    </ligandPart>
</feature>
<keyword evidence="6 10" id="KW-0560">Oxidoreductase</keyword>
<dbReference type="PROSITE" id="PS00086">
    <property type="entry name" value="CYTOCHROME_P450"/>
    <property type="match status" value="1"/>
</dbReference>